<dbReference type="InterPro" id="IPR036875">
    <property type="entry name" value="Znf_CCHC_sf"/>
</dbReference>
<dbReference type="SUPFAM" id="SSF50630">
    <property type="entry name" value="Acid proteases"/>
    <property type="match status" value="1"/>
</dbReference>
<dbReference type="InterPro" id="IPR021109">
    <property type="entry name" value="Peptidase_aspartic_dom_sf"/>
</dbReference>
<keyword evidence="5" id="KW-1185">Reference proteome</keyword>
<dbReference type="eggNOG" id="KOG0017">
    <property type="taxonomic scope" value="Eukaryota"/>
</dbReference>
<dbReference type="Pfam" id="PF23309">
    <property type="entry name" value="DUF7083"/>
    <property type="match status" value="1"/>
</dbReference>
<evidence type="ECO:0000256" key="2">
    <source>
        <dbReference type="SAM" id="MobiDB-lite"/>
    </source>
</evidence>
<dbReference type="Gene3D" id="2.40.70.10">
    <property type="entry name" value="Acid Proteases"/>
    <property type="match status" value="1"/>
</dbReference>
<evidence type="ECO:0000313" key="5">
    <source>
        <dbReference type="Proteomes" id="UP000008281"/>
    </source>
</evidence>
<dbReference type="HOGENOM" id="CLU_454350_0_0_1"/>
<feature type="compositionally biased region" description="Basic and acidic residues" evidence="2">
    <location>
        <begin position="314"/>
        <end position="338"/>
    </location>
</feature>
<dbReference type="InParanoid" id="E3M3S8"/>
<dbReference type="PANTHER" id="PTHR36943">
    <property type="entry name" value="CCHC-TYPE DOMAIN-CONTAINING PROTEIN"/>
    <property type="match status" value="1"/>
</dbReference>
<dbReference type="AlphaFoldDB" id="E3M3S8"/>
<dbReference type="Proteomes" id="UP000008281">
    <property type="component" value="Unassembled WGS sequence"/>
</dbReference>
<dbReference type="GO" id="GO:0003676">
    <property type="term" value="F:nucleic acid binding"/>
    <property type="evidence" value="ECO:0007669"/>
    <property type="project" value="InterPro"/>
</dbReference>
<name>E3M3S8_CAERE</name>
<dbReference type="OrthoDB" id="5833993at2759"/>
<sequence length="661" mass="75635">MGKPSGGKEVKTEDVLGGIMQQLTLLNERSEQLMEENRELRAEQRAVAGRSSEKSNARLMAELSKRIPKFSYSLSEPDSFKRWIARNELIFTEDGADLTERERTRLLIGCLEEATYQRYIDAQRDETDVFDIGYENTVKALHKVFGGHRSMMIRRQKCLEISRSSGMYGDPLEYTNSVGEAVMEAKLSSMTSDDWSIFLFLRGLDMPGDAKAKVWLMQFVEQSEKNGQKLKLADVHDEWCRFMQLKVQTEVVSSTTANPHGEVNVCAIENREERRSEHRTSSYRGGFRGRRENFGNRVLTCYACGEPGHFSYECPKRTSERNRSDSRNVNKKEPESRKVNTITIQTIQVDGVTTEGQTRPRMMVKVEDKMLEFHLDTGSQITLISEKSWKELGSPSLSEVPFKVACANRTELVVKGRVSVKFELKGVTYSDYVYVTNRDMNLIGMSWLCKSPEIEAVLKDMVANSKIEEVEEGEQTSWTSQSSQRVNQVREMSESEKNSKIVERKGCFRCGGRHVPGRCWAEKKKCYQCGERGHIAKRCQSEKMFWNGGNEKMRGRLSHEEKEKFGRREANGENFHGVCPLKVNIPGSAWNNRSAAGSRSWRDTGYGVGRMRPRGPSMRNNYWLPSHDNDGWFYMSGRKLRWILEEKSNRANFSYCGGGVV</sequence>
<dbReference type="GO" id="GO:0008270">
    <property type="term" value="F:zinc ion binding"/>
    <property type="evidence" value="ECO:0007669"/>
    <property type="project" value="UniProtKB-KW"/>
</dbReference>
<evidence type="ECO:0000313" key="4">
    <source>
        <dbReference type="EMBL" id="EFO90688.1"/>
    </source>
</evidence>
<dbReference type="SMART" id="SM00343">
    <property type="entry name" value="ZnF_C2HC"/>
    <property type="match status" value="2"/>
</dbReference>
<evidence type="ECO:0000259" key="3">
    <source>
        <dbReference type="PROSITE" id="PS50158"/>
    </source>
</evidence>
<evidence type="ECO:0000256" key="1">
    <source>
        <dbReference type="PROSITE-ProRule" id="PRU00047"/>
    </source>
</evidence>
<dbReference type="EMBL" id="DS268423">
    <property type="protein sequence ID" value="EFO90688.1"/>
    <property type="molecule type" value="Genomic_DNA"/>
</dbReference>
<dbReference type="PANTHER" id="PTHR36943:SF1">
    <property type="entry name" value="CCHC-TYPE DOMAIN-CONTAINING PROTEIN"/>
    <property type="match status" value="1"/>
</dbReference>
<reference evidence="4" key="1">
    <citation type="submission" date="2007-07" db="EMBL/GenBank/DDBJ databases">
        <title>PCAP assembly of the Caenorhabditis remanei genome.</title>
        <authorList>
            <consortium name="The Caenorhabditis remanei Sequencing Consortium"/>
            <person name="Wilson R.K."/>
        </authorList>
    </citation>
    <scope>NUCLEOTIDE SEQUENCE [LARGE SCALE GENOMIC DNA]</scope>
    <source>
        <strain evidence="4">PB4641</strain>
    </source>
</reference>
<organism evidence="5">
    <name type="scientific">Caenorhabditis remanei</name>
    <name type="common">Caenorhabditis vulgaris</name>
    <dbReference type="NCBI Taxonomy" id="31234"/>
    <lineage>
        <taxon>Eukaryota</taxon>
        <taxon>Metazoa</taxon>
        <taxon>Ecdysozoa</taxon>
        <taxon>Nematoda</taxon>
        <taxon>Chromadorea</taxon>
        <taxon>Rhabditida</taxon>
        <taxon>Rhabditina</taxon>
        <taxon>Rhabditomorpha</taxon>
        <taxon>Rhabditoidea</taxon>
        <taxon>Rhabditidae</taxon>
        <taxon>Peloderinae</taxon>
        <taxon>Caenorhabditis</taxon>
    </lineage>
</organism>
<dbReference type="GO" id="GO:0005737">
    <property type="term" value="C:cytoplasm"/>
    <property type="evidence" value="ECO:0007669"/>
    <property type="project" value="UniProtKB-ARBA"/>
</dbReference>
<protein>
    <recommendedName>
        <fullName evidence="3">CCHC-type domain-containing protein</fullName>
    </recommendedName>
</protein>
<dbReference type="Pfam" id="PF00098">
    <property type="entry name" value="zf-CCHC"/>
    <property type="match status" value="2"/>
</dbReference>
<feature type="region of interest" description="Disordered" evidence="2">
    <location>
        <begin position="313"/>
        <end position="338"/>
    </location>
</feature>
<keyword evidence="1" id="KW-0862">Zinc</keyword>
<dbReference type="Pfam" id="PF13650">
    <property type="entry name" value="Asp_protease_2"/>
    <property type="match status" value="1"/>
</dbReference>
<feature type="domain" description="CCHC-type" evidence="3">
    <location>
        <begin position="301"/>
        <end position="316"/>
    </location>
</feature>
<proteinExistence type="predicted"/>
<dbReference type="STRING" id="31234.E3M3S8"/>
<dbReference type="InterPro" id="IPR001878">
    <property type="entry name" value="Znf_CCHC"/>
</dbReference>
<dbReference type="PROSITE" id="PS50158">
    <property type="entry name" value="ZF_CCHC"/>
    <property type="match status" value="2"/>
</dbReference>
<feature type="domain" description="CCHC-type" evidence="3">
    <location>
        <begin position="525"/>
        <end position="541"/>
    </location>
</feature>
<dbReference type="SUPFAM" id="SSF57756">
    <property type="entry name" value="Retrovirus zinc finger-like domains"/>
    <property type="match status" value="2"/>
</dbReference>
<dbReference type="GO" id="GO:0019899">
    <property type="term" value="F:enzyme binding"/>
    <property type="evidence" value="ECO:0007669"/>
    <property type="project" value="UniProtKB-ARBA"/>
</dbReference>
<dbReference type="Gene3D" id="4.10.60.10">
    <property type="entry name" value="Zinc finger, CCHC-type"/>
    <property type="match status" value="2"/>
</dbReference>
<dbReference type="InterPro" id="IPR055510">
    <property type="entry name" value="DUF7083"/>
</dbReference>
<keyword evidence="1" id="KW-0863">Zinc-finger</keyword>
<gene>
    <name evidence="4" type="ORF">CRE_08009</name>
</gene>
<accession>E3M3S8</accession>
<keyword evidence="1" id="KW-0479">Metal-binding</keyword>